<reference evidence="1" key="1">
    <citation type="submission" date="2023-04" db="EMBL/GenBank/DDBJ databases">
        <title>Phytophthora fragariaefolia NBRC 109709.</title>
        <authorList>
            <person name="Ichikawa N."/>
            <person name="Sato H."/>
            <person name="Tonouchi N."/>
        </authorList>
    </citation>
    <scope>NUCLEOTIDE SEQUENCE</scope>
    <source>
        <strain evidence="1">NBRC 109709</strain>
    </source>
</reference>
<evidence type="ECO:0000313" key="2">
    <source>
        <dbReference type="Proteomes" id="UP001165121"/>
    </source>
</evidence>
<protein>
    <submittedName>
        <fullName evidence="1">Unnamed protein product</fullName>
    </submittedName>
</protein>
<accession>A0A9W6U2T4</accession>
<dbReference type="OrthoDB" id="96219at2759"/>
<organism evidence="1 2">
    <name type="scientific">Phytophthora fragariaefolia</name>
    <dbReference type="NCBI Taxonomy" id="1490495"/>
    <lineage>
        <taxon>Eukaryota</taxon>
        <taxon>Sar</taxon>
        <taxon>Stramenopiles</taxon>
        <taxon>Oomycota</taxon>
        <taxon>Peronosporomycetes</taxon>
        <taxon>Peronosporales</taxon>
        <taxon>Peronosporaceae</taxon>
        <taxon>Phytophthora</taxon>
    </lineage>
</organism>
<comment type="caution">
    <text evidence="1">The sequence shown here is derived from an EMBL/GenBank/DDBJ whole genome shotgun (WGS) entry which is preliminary data.</text>
</comment>
<dbReference type="EMBL" id="BSXT01000319">
    <property type="protein sequence ID" value="GMF24314.1"/>
    <property type="molecule type" value="Genomic_DNA"/>
</dbReference>
<dbReference type="Proteomes" id="UP001165121">
    <property type="component" value="Unassembled WGS sequence"/>
</dbReference>
<proteinExistence type="predicted"/>
<keyword evidence="2" id="KW-1185">Reference proteome</keyword>
<dbReference type="AlphaFoldDB" id="A0A9W6U2T4"/>
<name>A0A9W6U2T4_9STRA</name>
<dbReference type="PANTHER" id="PTHR33889:SF7">
    <property type="entry name" value="OS04G0681850 PROTEIN"/>
    <property type="match status" value="1"/>
</dbReference>
<gene>
    <name evidence="1" type="ORF">Pfra01_000406100</name>
</gene>
<evidence type="ECO:0000313" key="1">
    <source>
        <dbReference type="EMBL" id="GMF24314.1"/>
    </source>
</evidence>
<dbReference type="PANTHER" id="PTHR33889">
    <property type="entry name" value="OS04G0681850 PROTEIN"/>
    <property type="match status" value="1"/>
</dbReference>
<sequence length="109" mass="11970">MPRRVQPTTGKPRLKNATRRAVINCILRASAGSVVPRGVISAVAAQFDRHPTSIGRVWSRHIKSEAAGVEGGDHTSHMKGTVGRKPLDRVEKRYFPRLALMDPDHVIGL</sequence>